<dbReference type="PROSITE" id="PS00330">
    <property type="entry name" value="HEMOLYSIN_CALCIUM"/>
    <property type="match status" value="2"/>
</dbReference>
<reference evidence="2 3" key="1">
    <citation type="submission" date="2019-09" db="EMBL/GenBank/DDBJ databases">
        <authorList>
            <person name="Silva M."/>
            <person name="Pereira G."/>
            <person name="Lopes-Da-Costa L."/>
            <person name="Silva E."/>
        </authorList>
    </citation>
    <scope>NUCLEOTIDE SEQUENCE [LARGE SCALE GENOMIC DNA]</scope>
    <source>
        <strain evidence="2 3">FMV-PI01</strain>
    </source>
</reference>
<dbReference type="Proteomes" id="UP000476338">
    <property type="component" value="Unassembled WGS sequence"/>
</dbReference>
<gene>
    <name evidence="2" type="ORF">F1B92_08315</name>
</gene>
<dbReference type="InterPro" id="IPR001343">
    <property type="entry name" value="Hemolysn_Ca-bd"/>
</dbReference>
<dbReference type="Pfam" id="PF00353">
    <property type="entry name" value="HemolysinCabind"/>
    <property type="match status" value="1"/>
</dbReference>
<name>A0A6L5WNC0_9BACT</name>
<organism evidence="2 3">
    <name type="scientific">Campylobacter portucalensis</name>
    <dbReference type="NCBI Taxonomy" id="2608384"/>
    <lineage>
        <taxon>Bacteria</taxon>
        <taxon>Pseudomonadati</taxon>
        <taxon>Campylobacterota</taxon>
        <taxon>Epsilonproteobacteria</taxon>
        <taxon>Campylobacterales</taxon>
        <taxon>Campylobacteraceae</taxon>
        <taxon>Campylobacter</taxon>
    </lineage>
</organism>
<evidence type="ECO:0000313" key="3">
    <source>
        <dbReference type="Proteomes" id="UP000476338"/>
    </source>
</evidence>
<dbReference type="SUPFAM" id="SSF51120">
    <property type="entry name" value="beta-Roll"/>
    <property type="match status" value="1"/>
</dbReference>
<dbReference type="InterPro" id="IPR018511">
    <property type="entry name" value="Hemolysin-typ_Ca-bd_CS"/>
</dbReference>
<sequence>MQKVGNFINAKDFRLFETFFSGKTKNGNNLIWTNVNSPVEFKNGEYYLTQEQFANLFYHGASDIILNNAKNTETSISFYNRNLSNPDFAKLAFVFGTIDVRLDTNKIRYVLDENLNPLRIENVEYIIGKDGGDFDFVGGSGSSLVNQILKQVADPNGIGKTVKLDFGGGVKLNSGTITANDYKNTNSLEEFNKNNIEETLKDTDGWEAYLKFYWDFLTDIIPSGVIDYLDENNKLVIFGSNDKDPISGTKAKNFDFSQDIELKVKGYNIKIPQILLNHFKKYIKNGIHYIGGDGDDTITGTNKDDILKGGNGDDILDGGDGSDKLYGGSGNDTYKAGDGDIIEDSDGKGR</sequence>
<dbReference type="AlphaFoldDB" id="A0A6L5WNC0"/>
<feature type="region of interest" description="Disordered" evidence="1">
    <location>
        <begin position="317"/>
        <end position="350"/>
    </location>
</feature>
<protein>
    <recommendedName>
        <fullName evidence="4">Calcium-binding protein</fullName>
    </recommendedName>
</protein>
<reference evidence="2 3" key="2">
    <citation type="submission" date="2020-03" db="EMBL/GenBank/DDBJ databases">
        <title>Campylobacter portucalensis sp. nov., a new species of Campylobacter isolated from the reproductive tract of bulls.</title>
        <authorList>
            <person name="Silva M.F."/>
            <person name="Pereira G."/>
            <person name="Carneiro C."/>
            <person name="Hemphill A."/>
            <person name="Mateus L."/>
            <person name="Lopes-Da-Costa L."/>
            <person name="Silva E."/>
        </authorList>
    </citation>
    <scope>NUCLEOTIDE SEQUENCE [LARGE SCALE GENOMIC DNA]</scope>
    <source>
        <strain evidence="2 3">FMV-PI01</strain>
    </source>
</reference>
<comment type="caution">
    <text evidence="2">The sequence shown here is derived from an EMBL/GenBank/DDBJ whole genome shotgun (WGS) entry which is preliminary data.</text>
</comment>
<proteinExistence type="predicted"/>
<evidence type="ECO:0000313" key="2">
    <source>
        <dbReference type="EMBL" id="MSN97161.1"/>
    </source>
</evidence>
<evidence type="ECO:0000256" key="1">
    <source>
        <dbReference type="SAM" id="MobiDB-lite"/>
    </source>
</evidence>
<feature type="non-terminal residue" evidence="2">
    <location>
        <position position="350"/>
    </location>
</feature>
<evidence type="ECO:0008006" key="4">
    <source>
        <dbReference type="Google" id="ProtNLM"/>
    </source>
</evidence>
<dbReference type="EMBL" id="VWSJ01000044">
    <property type="protein sequence ID" value="MSN97161.1"/>
    <property type="molecule type" value="Genomic_DNA"/>
</dbReference>
<dbReference type="PRINTS" id="PR00313">
    <property type="entry name" value="CABNDNGRPT"/>
</dbReference>
<accession>A0A6L5WNC0</accession>
<keyword evidence="3" id="KW-1185">Reference proteome</keyword>
<dbReference type="GO" id="GO:0005509">
    <property type="term" value="F:calcium ion binding"/>
    <property type="evidence" value="ECO:0007669"/>
    <property type="project" value="InterPro"/>
</dbReference>
<dbReference type="InterPro" id="IPR011049">
    <property type="entry name" value="Serralysin-like_metalloprot_C"/>
</dbReference>
<dbReference type="Gene3D" id="2.150.10.10">
    <property type="entry name" value="Serralysin-like metalloprotease, C-terminal"/>
    <property type="match status" value="1"/>
</dbReference>